<dbReference type="AlphaFoldDB" id="A0AAN0J5W1"/>
<reference evidence="2" key="2">
    <citation type="submission" date="2024-06" db="UniProtKB">
        <authorList>
            <consortium name="EnsemblMetazoa"/>
        </authorList>
    </citation>
    <scope>IDENTIFICATION</scope>
</reference>
<name>A0AAN0J5W1_AMPQE</name>
<dbReference type="RefSeq" id="XP_019852410.1">
    <property type="nucleotide sequence ID" value="XM_019996851.1"/>
</dbReference>
<organism evidence="2 3">
    <name type="scientific">Amphimedon queenslandica</name>
    <name type="common">Sponge</name>
    <dbReference type="NCBI Taxonomy" id="400682"/>
    <lineage>
        <taxon>Eukaryota</taxon>
        <taxon>Metazoa</taxon>
        <taxon>Porifera</taxon>
        <taxon>Demospongiae</taxon>
        <taxon>Heteroscleromorpha</taxon>
        <taxon>Haplosclerida</taxon>
        <taxon>Niphatidae</taxon>
        <taxon>Amphimedon</taxon>
    </lineage>
</organism>
<evidence type="ECO:0000313" key="3">
    <source>
        <dbReference type="Proteomes" id="UP000007879"/>
    </source>
</evidence>
<keyword evidence="3" id="KW-1185">Reference proteome</keyword>
<protein>
    <recommendedName>
        <fullName evidence="1">Ubiquitin carboxyl-terminal hydrolase 47 C-terminal domain-containing protein</fullName>
    </recommendedName>
</protein>
<dbReference type="EnsemblMetazoa" id="XM_019996851.1">
    <property type="protein sequence ID" value="XP_019852410.1"/>
    <property type="gene ID" value="LOC109582202"/>
</dbReference>
<dbReference type="KEGG" id="aqu:109582202"/>
<dbReference type="InterPro" id="IPR045578">
    <property type="entry name" value="USP47_C"/>
</dbReference>
<evidence type="ECO:0000259" key="1">
    <source>
        <dbReference type="Pfam" id="PF19718"/>
    </source>
</evidence>
<evidence type="ECO:0000313" key="2">
    <source>
        <dbReference type="EnsemblMetazoa" id="XP_019852410.1"/>
    </source>
</evidence>
<dbReference type="GeneID" id="109582202"/>
<feature type="domain" description="Ubiquitin carboxyl-terminal hydrolase 47 C-terminal" evidence="1">
    <location>
        <begin position="22"/>
        <end position="234"/>
    </location>
</feature>
<accession>A0AAN0J5W1</accession>
<proteinExistence type="predicted"/>
<dbReference type="Proteomes" id="UP000007879">
    <property type="component" value="Unassembled WGS sequence"/>
</dbReference>
<dbReference type="Pfam" id="PF19718">
    <property type="entry name" value="USP47_C"/>
    <property type="match status" value="1"/>
</dbReference>
<sequence>MNLSESKLIVRLGRELQEGEHRIKLYLLQVNSIEFCKYMMESIVAKSTPMRNFKKQIIEEAKVQGIDCVLELDKMRLRSKNGVSPDIVYYSDDWTVAGSDSEMYVEPLTGPEKKLLQTQAYVIRWRPSQCSVDPIEDIILDDRYDTKFIIEKLSELSGVPAEYISYTEGESFPVEISCLDIENKLKWYSNTSDRYSLGLYGDGYVIYYKDNRETMKELTDKERSEIQEAEEARSVNLMFHHVHVQSVNDYLYFSGLSIVSSLQEENDSLQTMLHPQPDALRPLYVYESKMVYGQGYMS</sequence>
<reference evidence="3" key="1">
    <citation type="journal article" date="2010" name="Nature">
        <title>The Amphimedon queenslandica genome and the evolution of animal complexity.</title>
        <authorList>
            <person name="Srivastava M."/>
            <person name="Simakov O."/>
            <person name="Chapman J."/>
            <person name="Fahey B."/>
            <person name="Gauthier M.E."/>
            <person name="Mitros T."/>
            <person name="Richards G.S."/>
            <person name="Conaco C."/>
            <person name="Dacre M."/>
            <person name="Hellsten U."/>
            <person name="Larroux C."/>
            <person name="Putnam N.H."/>
            <person name="Stanke M."/>
            <person name="Adamska M."/>
            <person name="Darling A."/>
            <person name="Degnan S.M."/>
            <person name="Oakley T.H."/>
            <person name="Plachetzki D.C."/>
            <person name="Zhai Y."/>
            <person name="Adamski M."/>
            <person name="Calcino A."/>
            <person name="Cummins S.F."/>
            <person name="Goodstein D.M."/>
            <person name="Harris C."/>
            <person name="Jackson D.J."/>
            <person name="Leys S.P."/>
            <person name="Shu S."/>
            <person name="Woodcroft B.J."/>
            <person name="Vervoort M."/>
            <person name="Kosik K.S."/>
            <person name="Manning G."/>
            <person name="Degnan B.M."/>
            <person name="Rokhsar D.S."/>
        </authorList>
    </citation>
    <scope>NUCLEOTIDE SEQUENCE [LARGE SCALE GENOMIC DNA]</scope>
</reference>